<comment type="caution">
    <text evidence="3">The sequence shown here is derived from an EMBL/GenBank/DDBJ whole genome shotgun (WGS) entry which is preliminary data.</text>
</comment>
<dbReference type="Proteomes" id="UP000248054">
    <property type="component" value="Unassembled WGS sequence"/>
</dbReference>
<dbReference type="AlphaFoldDB" id="A0A2V4XXV8"/>
<dbReference type="SUPFAM" id="SSF74653">
    <property type="entry name" value="TolA/TonB C-terminal domain"/>
    <property type="match status" value="1"/>
</dbReference>
<dbReference type="Gene3D" id="3.30.1150.10">
    <property type="match status" value="1"/>
</dbReference>
<dbReference type="RefSeq" id="WP_110474764.1">
    <property type="nucleotide sequence ID" value="NZ_BMWQ01000001.1"/>
</dbReference>
<gene>
    <name evidence="3" type="ORF">DFQ11_1011066</name>
</gene>
<keyword evidence="1" id="KW-0812">Transmembrane</keyword>
<keyword evidence="4" id="KW-1185">Reference proteome</keyword>
<organism evidence="3 4">
    <name type="scientific">Winogradskyella epiphytica</name>
    <dbReference type="NCBI Taxonomy" id="262005"/>
    <lineage>
        <taxon>Bacteria</taxon>
        <taxon>Pseudomonadati</taxon>
        <taxon>Bacteroidota</taxon>
        <taxon>Flavobacteriia</taxon>
        <taxon>Flavobacteriales</taxon>
        <taxon>Flavobacteriaceae</taxon>
        <taxon>Winogradskyella</taxon>
    </lineage>
</organism>
<feature type="domain" description="TonB C-terminal" evidence="2">
    <location>
        <begin position="202"/>
        <end position="261"/>
    </location>
</feature>
<dbReference type="GO" id="GO:0055085">
    <property type="term" value="P:transmembrane transport"/>
    <property type="evidence" value="ECO:0007669"/>
    <property type="project" value="InterPro"/>
</dbReference>
<name>A0A2V4XXV8_9FLAO</name>
<proteinExistence type="predicted"/>
<dbReference type="EMBL" id="QJTD01000001">
    <property type="protein sequence ID" value="PYE83627.1"/>
    <property type="molecule type" value="Genomic_DNA"/>
</dbReference>
<accession>A0A2V4XXV8</accession>
<evidence type="ECO:0000313" key="3">
    <source>
        <dbReference type="EMBL" id="PYE83627.1"/>
    </source>
</evidence>
<keyword evidence="1" id="KW-1133">Transmembrane helix</keyword>
<reference evidence="3 4" key="1">
    <citation type="submission" date="2018-06" db="EMBL/GenBank/DDBJ databases">
        <title>Genomic Encyclopedia of Type Strains, Phase III (KMG-III): the genomes of soil and plant-associated and newly described type strains.</title>
        <authorList>
            <person name="Whitman W."/>
        </authorList>
    </citation>
    <scope>NUCLEOTIDE SEQUENCE [LARGE SCALE GENOMIC DNA]</scope>
    <source>
        <strain evidence="3 4">CECT 7945</strain>
    </source>
</reference>
<dbReference type="InterPro" id="IPR037682">
    <property type="entry name" value="TonB_C"/>
</dbReference>
<evidence type="ECO:0000313" key="4">
    <source>
        <dbReference type="Proteomes" id="UP000248054"/>
    </source>
</evidence>
<keyword evidence="1" id="KW-0472">Membrane</keyword>
<sequence length="264" mass="29921">MKTSKNHFGNAGQSISEVKKSHKHDANLQKNSSLYFQIGLILCLLGTYALFEMQFQKEKITVTKETDLVEKITVDYVPPFEVEKVKVKKPEQKRSEDLKDLIDPIENDIPLKESILDVPINTTPKVDAPTKVGDIKTIEEPDDPLIIDFINVQKVPVFPGCEKYNTNNERKKCLNDKVRSLVGRKFNVNIGNTYGIKGKQRIFTQFTIDKYGNVTNVKIRGPHPAVEKEAKRVLNQIPTMEPGIQGDSPVGVIYNLPIIYEVRN</sequence>
<feature type="transmembrane region" description="Helical" evidence="1">
    <location>
        <begin position="34"/>
        <end position="51"/>
    </location>
</feature>
<evidence type="ECO:0000259" key="2">
    <source>
        <dbReference type="Pfam" id="PF03544"/>
    </source>
</evidence>
<evidence type="ECO:0000256" key="1">
    <source>
        <dbReference type="SAM" id="Phobius"/>
    </source>
</evidence>
<dbReference type="Pfam" id="PF03544">
    <property type="entry name" value="TonB_C"/>
    <property type="match status" value="1"/>
</dbReference>
<dbReference type="OrthoDB" id="1522859at2"/>
<protein>
    <submittedName>
        <fullName evidence="3">Protein TonB</fullName>
    </submittedName>
</protein>